<feature type="domain" description="BTB" evidence="2">
    <location>
        <begin position="43"/>
        <end position="110"/>
    </location>
</feature>
<feature type="region of interest" description="Disordered" evidence="1">
    <location>
        <begin position="1"/>
        <end position="27"/>
    </location>
</feature>
<dbReference type="InterPro" id="IPR011333">
    <property type="entry name" value="SKP1/BTB/POZ_sf"/>
</dbReference>
<accession>A0A074VQL1</accession>
<feature type="compositionally biased region" description="Polar residues" evidence="1">
    <location>
        <begin position="1"/>
        <end position="25"/>
    </location>
</feature>
<dbReference type="PANTHER" id="PTHR47843">
    <property type="entry name" value="BTB DOMAIN-CONTAINING PROTEIN-RELATED"/>
    <property type="match status" value="1"/>
</dbReference>
<reference evidence="3 4" key="1">
    <citation type="journal article" date="2014" name="BMC Genomics">
        <title>Genome sequencing of four Aureobasidium pullulans varieties: biotechnological potential, stress tolerance, and description of new species.</title>
        <authorList>
            <person name="Gostin Ar C."/>
            <person name="Ohm R.A."/>
            <person name="Kogej T."/>
            <person name="Sonjak S."/>
            <person name="Turk M."/>
            <person name="Zajc J."/>
            <person name="Zalar P."/>
            <person name="Grube M."/>
            <person name="Sun H."/>
            <person name="Han J."/>
            <person name="Sharma A."/>
            <person name="Chiniquy J."/>
            <person name="Ngan C.Y."/>
            <person name="Lipzen A."/>
            <person name="Barry K."/>
            <person name="Grigoriev I.V."/>
            <person name="Gunde-Cimerman N."/>
        </authorList>
    </citation>
    <scope>NUCLEOTIDE SEQUENCE [LARGE SCALE GENOMIC DNA]</scope>
    <source>
        <strain evidence="3 4">CBS 110374</strain>
    </source>
</reference>
<gene>
    <name evidence="3" type="ORF">M437DRAFT_55395</name>
</gene>
<proteinExistence type="predicted"/>
<protein>
    <recommendedName>
        <fullName evidence="2">BTB domain-containing protein</fullName>
    </recommendedName>
</protein>
<dbReference type="EMBL" id="KL584845">
    <property type="protein sequence ID" value="KEQ59962.1"/>
    <property type="molecule type" value="Genomic_DNA"/>
</dbReference>
<evidence type="ECO:0000259" key="2">
    <source>
        <dbReference type="PROSITE" id="PS50097"/>
    </source>
</evidence>
<dbReference type="PANTHER" id="PTHR47843:SF2">
    <property type="entry name" value="BTB DOMAIN-CONTAINING PROTEIN"/>
    <property type="match status" value="1"/>
</dbReference>
<name>A0A074VQL1_AURM1</name>
<keyword evidence="4" id="KW-1185">Reference proteome</keyword>
<dbReference type="AlphaFoldDB" id="A0A074VQL1"/>
<evidence type="ECO:0000256" key="1">
    <source>
        <dbReference type="SAM" id="MobiDB-lite"/>
    </source>
</evidence>
<dbReference type="SUPFAM" id="SSF54695">
    <property type="entry name" value="POZ domain"/>
    <property type="match status" value="1"/>
</dbReference>
<evidence type="ECO:0000313" key="4">
    <source>
        <dbReference type="Proteomes" id="UP000030672"/>
    </source>
</evidence>
<dbReference type="RefSeq" id="XP_040876985.1">
    <property type="nucleotide sequence ID" value="XM_041022865.1"/>
</dbReference>
<dbReference type="STRING" id="1043003.A0A074VQL1"/>
<organism evidence="3 4">
    <name type="scientific">Aureobasidium melanogenum (strain CBS 110374)</name>
    <name type="common">Aureobasidium pullulans var. melanogenum</name>
    <dbReference type="NCBI Taxonomy" id="1043003"/>
    <lineage>
        <taxon>Eukaryota</taxon>
        <taxon>Fungi</taxon>
        <taxon>Dikarya</taxon>
        <taxon>Ascomycota</taxon>
        <taxon>Pezizomycotina</taxon>
        <taxon>Dothideomycetes</taxon>
        <taxon>Dothideomycetidae</taxon>
        <taxon>Dothideales</taxon>
        <taxon>Saccotheciaceae</taxon>
        <taxon>Aureobasidium</taxon>
    </lineage>
</organism>
<dbReference type="Proteomes" id="UP000030672">
    <property type="component" value="Unassembled WGS sequence"/>
</dbReference>
<dbReference type="InterPro" id="IPR000210">
    <property type="entry name" value="BTB/POZ_dom"/>
</dbReference>
<evidence type="ECO:0000313" key="3">
    <source>
        <dbReference type="EMBL" id="KEQ59962.1"/>
    </source>
</evidence>
<dbReference type="Gene3D" id="3.30.710.10">
    <property type="entry name" value="Potassium Channel Kv1.1, Chain A"/>
    <property type="match status" value="1"/>
</dbReference>
<sequence length="244" mass="27761">MSTTQSDPASASTQHAAGSSRSNVKAMSVEAKTPPNNCFRGIVTVEVGPRKQAFSIHKDLLCYYSDYFRGAFEGSFKESVDGKIWLKKENPAIFDIFNAFLYNRKLQDAKGLVGPSLSFKTLVDLWIFGDQFVVPLLQNLAIDSFQQKSDTEKCIPWKTQIRKIYDNTLHGAPLRRIMIDMTAFETHIGRRPREEVVESWPVEALVDLAFTLSLKTSDEVKCSKMPEYKKMKCYYHVHNKGEEC</sequence>
<dbReference type="PROSITE" id="PS50097">
    <property type="entry name" value="BTB"/>
    <property type="match status" value="1"/>
</dbReference>
<dbReference type="GeneID" id="63916238"/>
<dbReference type="CDD" id="cd18186">
    <property type="entry name" value="BTB_POZ_ZBTB_KLHL-like"/>
    <property type="match status" value="1"/>
</dbReference>
<dbReference type="HOGENOM" id="CLU_068279_5_2_1"/>
<dbReference type="Pfam" id="PF00651">
    <property type="entry name" value="BTB"/>
    <property type="match status" value="1"/>
</dbReference>